<keyword evidence="4 11" id="KW-0378">Hydrolase</keyword>
<evidence type="ECO:0000256" key="11">
    <source>
        <dbReference type="RuleBase" id="RU361175"/>
    </source>
</evidence>
<evidence type="ECO:0000256" key="6">
    <source>
        <dbReference type="ARBA" id="ARBA00023277"/>
    </source>
</evidence>
<feature type="binding site" evidence="10">
    <location>
        <position position="410"/>
    </location>
    <ligand>
        <name>substrate</name>
    </ligand>
</feature>
<evidence type="ECO:0000256" key="9">
    <source>
        <dbReference type="PIRSR" id="PIRSR617736-1"/>
    </source>
</evidence>
<evidence type="ECO:0000256" key="7">
    <source>
        <dbReference type="ARBA" id="ARBA00023295"/>
    </source>
</evidence>
<evidence type="ECO:0000256" key="1">
    <source>
        <dbReference type="ARBA" id="ARBA00000448"/>
    </source>
</evidence>
<evidence type="ECO:0000313" key="13">
    <source>
        <dbReference type="EMBL" id="QCP12132.1"/>
    </source>
</evidence>
<dbReference type="Proteomes" id="UP000298763">
    <property type="component" value="Chromosome"/>
</dbReference>
<dbReference type="InterPro" id="IPR017853">
    <property type="entry name" value="GH"/>
</dbReference>
<dbReference type="GO" id="GO:0005829">
    <property type="term" value="C:cytosol"/>
    <property type="evidence" value="ECO:0007669"/>
    <property type="project" value="TreeGrafter"/>
</dbReference>
<dbReference type="GO" id="GO:0008422">
    <property type="term" value="F:beta-glucosidase activity"/>
    <property type="evidence" value="ECO:0007669"/>
    <property type="project" value="UniProtKB-EC"/>
</dbReference>
<feature type="binding site" evidence="10">
    <location>
        <position position="306"/>
    </location>
    <ligand>
        <name>substrate</name>
    </ligand>
</feature>
<evidence type="ECO:0000256" key="5">
    <source>
        <dbReference type="ARBA" id="ARBA00023001"/>
    </source>
</evidence>
<reference evidence="13 14" key="1">
    <citation type="submission" date="2019-05" db="EMBL/GenBank/DDBJ databases">
        <title>Draft Genome Sequences of Six Type Strains of the Genus Massilia.</title>
        <authorList>
            <person name="Miess H."/>
            <person name="Frediansyhah A."/>
            <person name="Gross H."/>
        </authorList>
    </citation>
    <scope>NUCLEOTIDE SEQUENCE [LARGE SCALE GENOMIC DNA]</scope>
    <source>
        <strain evidence="13 14">DSMZ 26121</strain>
    </source>
</reference>
<gene>
    <name evidence="13" type="ORF">FCL38_18190</name>
    <name evidence="12" type="ORF">FHS02_001127</name>
</gene>
<dbReference type="PROSITE" id="PS00653">
    <property type="entry name" value="GLYCOSYL_HYDROL_F1_2"/>
    <property type="match status" value="1"/>
</dbReference>
<dbReference type="InterPro" id="IPR001360">
    <property type="entry name" value="Glyco_hydro_1"/>
</dbReference>
<dbReference type="EC" id="3.2.1.21" evidence="3 11"/>
<feature type="binding site" evidence="10">
    <location>
        <begin position="417"/>
        <end position="418"/>
    </location>
    <ligand>
        <name>substrate</name>
    </ligand>
</feature>
<dbReference type="FunFam" id="3.20.20.80:FF:000004">
    <property type="entry name" value="Beta-glucosidase 6-phospho-beta-glucosidase"/>
    <property type="match status" value="1"/>
</dbReference>
<dbReference type="AlphaFoldDB" id="A0A4P8HTR2"/>
<feature type="binding site" evidence="10">
    <location>
        <position position="29"/>
    </location>
    <ligand>
        <name>substrate</name>
    </ligand>
</feature>
<feature type="active site" description="Nucleophile" evidence="9">
    <location>
        <position position="364"/>
    </location>
</feature>
<dbReference type="RefSeq" id="WP_137314972.1">
    <property type="nucleotide sequence ID" value="NZ_CP040017.1"/>
</dbReference>
<reference evidence="12 15" key="2">
    <citation type="submission" date="2020-08" db="EMBL/GenBank/DDBJ databases">
        <title>Genomic Encyclopedia of Type Strains, Phase III (KMG-III): the genomes of soil and plant-associated and newly described type strains.</title>
        <authorList>
            <person name="Whitman W."/>
        </authorList>
    </citation>
    <scope>NUCLEOTIDE SEQUENCE [LARGE SCALE GENOMIC DNA]</scope>
    <source>
        <strain evidence="12 15">CECT 7753</strain>
    </source>
</reference>
<evidence type="ECO:0000313" key="12">
    <source>
        <dbReference type="EMBL" id="MBB3220328.1"/>
    </source>
</evidence>
<dbReference type="EMBL" id="CP040017">
    <property type="protein sequence ID" value="QCP12132.1"/>
    <property type="molecule type" value="Genomic_DNA"/>
</dbReference>
<dbReference type="EMBL" id="JACHXS010000002">
    <property type="protein sequence ID" value="MBB3220328.1"/>
    <property type="molecule type" value="Genomic_DNA"/>
</dbReference>
<evidence type="ECO:0000256" key="4">
    <source>
        <dbReference type="ARBA" id="ARBA00022801"/>
    </source>
</evidence>
<feature type="binding site" evidence="10">
    <location>
        <position position="129"/>
    </location>
    <ligand>
        <name>substrate</name>
    </ligand>
</feature>
<dbReference type="PANTHER" id="PTHR10353:SF36">
    <property type="entry name" value="LP05116P"/>
    <property type="match status" value="1"/>
</dbReference>
<name>A0A4P8HTR2_9BURK</name>
<protein>
    <recommendedName>
        <fullName evidence="3 11">Beta-glucosidase</fullName>
        <ecNumber evidence="3 11">3.2.1.21</ecNumber>
    </recommendedName>
</protein>
<feature type="binding site" evidence="10">
    <location>
        <position position="173"/>
    </location>
    <ligand>
        <name>substrate</name>
    </ligand>
</feature>
<accession>A0A4P8HTR2</accession>
<dbReference type="OrthoDB" id="9765195at2"/>
<dbReference type="Proteomes" id="UP000584325">
    <property type="component" value="Unassembled WGS sequence"/>
</dbReference>
<dbReference type="PANTHER" id="PTHR10353">
    <property type="entry name" value="GLYCOSYL HYDROLASE"/>
    <property type="match status" value="1"/>
</dbReference>
<dbReference type="InterPro" id="IPR033132">
    <property type="entry name" value="GH_1_N_CS"/>
</dbReference>
<sequence length="463" mass="51383">MTNNIPDTALARGDFPANFTWGTSTSSYQIEGARHEDGRVDSIWDTFSAQPGRIRDGSSGAIACDHYHRWPEDLDIARGLGTNAYRFSIAWPRIFGAGGVPNAKGLDFYDRLVDGMLERGLQPWPTLYHWDLPQVLQDLGGWMARDIVHRFVDYADVVTRRLGDRVPQWITHNEPWCTAMHGHMDGMHAPGIRDVASALQASHHVLLSHGLAVPVIRANVPGARVGAALSLHPIRPASESPDDIAAAQRHDGLRNRWFLDPLFGKGYPADVLAYIRESMRDAAPRIEAGDLDAIAVPTDFTGLNYYFPEVIAAAPGEGPLHARVVHREGVERTAFGWEVAPGGMAQLLKRIHAEYGPKAIYVTENGSCYDDVVQEGQVHDDRRTSYLARHLAALKDTIGESVPVAGYFAWSLLDNFEWAEGYTRRFGLTYVDFATQQRILKDSGKWYRAFLDGAPAVSKFPQS</sequence>
<keyword evidence="14" id="KW-1185">Reference proteome</keyword>
<dbReference type="InterPro" id="IPR017736">
    <property type="entry name" value="Glyco_hydro_1_beta-glucosidase"/>
</dbReference>
<evidence type="ECO:0000256" key="3">
    <source>
        <dbReference type="ARBA" id="ARBA00012744"/>
    </source>
</evidence>
<dbReference type="GO" id="GO:0030245">
    <property type="term" value="P:cellulose catabolic process"/>
    <property type="evidence" value="ECO:0007669"/>
    <property type="project" value="UniProtKB-KW"/>
</dbReference>
<evidence type="ECO:0000313" key="15">
    <source>
        <dbReference type="Proteomes" id="UP000584325"/>
    </source>
</evidence>
<evidence type="ECO:0000256" key="8">
    <source>
        <dbReference type="ARBA" id="ARBA00023326"/>
    </source>
</evidence>
<dbReference type="SUPFAM" id="SSF51445">
    <property type="entry name" value="(Trans)glycosidases"/>
    <property type="match status" value="1"/>
</dbReference>
<comment type="catalytic activity">
    <reaction evidence="1 11">
        <text>Hydrolysis of terminal, non-reducing beta-D-glucosyl residues with release of beta-D-glucose.</text>
        <dbReference type="EC" id="3.2.1.21"/>
    </reaction>
</comment>
<evidence type="ECO:0000256" key="2">
    <source>
        <dbReference type="ARBA" id="ARBA00010838"/>
    </source>
</evidence>
<proteinExistence type="inferred from homology"/>
<keyword evidence="6" id="KW-0119">Carbohydrate metabolism</keyword>
<feature type="active site" description="Proton donor" evidence="9">
    <location>
        <position position="174"/>
    </location>
</feature>
<evidence type="ECO:0000313" key="14">
    <source>
        <dbReference type="Proteomes" id="UP000298763"/>
    </source>
</evidence>
<keyword evidence="5" id="KW-0136">Cellulose degradation</keyword>
<keyword evidence="8" id="KW-0624">Polysaccharide degradation</keyword>
<comment type="similarity">
    <text evidence="2 11">Belongs to the glycosyl hydrolase 1 family.</text>
</comment>
<organism evidence="12 15">
    <name type="scientific">Pseudoduganella umbonata</name>
    <dbReference type="NCBI Taxonomy" id="864828"/>
    <lineage>
        <taxon>Bacteria</taxon>
        <taxon>Pseudomonadati</taxon>
        <taxon>Pseudomonadota</taxon>
        <taxon>Betaproteobacteria</taxon>
        <taxon>Burkholderiales</taxon>
        <taxon>Oxalobacteraceae</taxon>
        <taxon>Telluria group</taxon>
        <taxon>Pseudoduganella</taxon>
    </lineage>
</organism>
<dbReference type="Gene3D" id="3.20.20.80">
    <property type="entry name" value="Glycosidases"/>
    <property type="match status" value="1"/>
</dbReference>
<evidence type="ECO:0000256" key="10">
    <source>
        <dbReference type="PIRSR" id="PIRSR617736-2"/>
    </source>
</evidence>
<dbReference type="PRINTS" id="PR00131">
    <property type="entry name" value="GLHYDRLASE1"/>
</dbReference>
<keyword evidence="7 11" id="KW-0326">Glycosidase</keyword>
<dbReference type="Pfam" id="PF00232">
    <property type="entry name" value="Glyco_hydro_1"/>
    <property type="match status" value="1"/>
</dbReference>
<dbReference type="NCBIfam" id="TIGR03356">
    <property type="entry name" value="BGL"/>
    <property type="match status" value="1"/>
</dbReference>